<name>A0A0Q3I0U6_9HYPH</name>
<dbReference type="OrthoDB" id="9813147at2"/>
<evidence type="ECO:0000259" key="2">
    <source>
        <dbReference type="SMART" id="SM00382"/>
    </source>
</evidence>
<evidence type="ECO:0000313" key="5">
    <source>
        <dbReference type="Proteomes" id="UP000051562"/>
    </source>
</evidence>
<keyword evidence="5" id="KW-1185">Reference proteome</keyword>
<dbReference type="InterPro" id="IPR020568">
    <property type="entry name" value="Ribosomal_Su5_D2-typ_SF"/>
</dbReference>
<comment type="similarity">
    <text evidence="1">Belongs to the Mg-chelatase subunits D/I family. ComM subfamily.</text>
</comment>
<accession>A0A0Q3I0U6</accession>
<dbReference type="PANTHER" id="PTHR32039">
    <property type="entry name" value="MAGNESIUM-CHELATASE SUBUNIT CHLI"/>
    <property type="match status" value="1"/>
</dbReference>
<dbReference type="EMBL" id="LMAR01000067">
    <property type="protein sequence ID" value="KQK28560.1"/>
    <property type="molecule type" value="Genomic_DNA"/>
</dbReference>
<evidence type="ECO:0000256" key="1">
    <source>
        <dbReference type="ARBA" id="ARBA00006354"/>
    </source>
</evidence>
<dbReference type="PANTHER" id="PTHR32039:SF7">
    <property type="entry name" value="COMPETENCE PROTEIN COMM"/>
    <property type="match status" value="1"/>
</dbReference>
<dbReference type="Gene3D" id="3.40.50.300">
    <property type="entry name" value="P-loop containing nucleotide triphosphate hydrolases"/>
    <property type="match status" value="1"/>
</dbReference>
<dbReference type="SUPFAM" id="SSF52540">
    <property type="entry name" value="P-loop containing nucleoside triphosphate hydrolases"/>
    <property type="match status" value="1"/>
</dbReference>
<reference evidence="3 5" key="1">
    <citation type="submission" date="2015-10" db="EMBL/GenBank/DDBJ databases">
        <title>Draft genome of Bosea thiooxidans.</title>
        <authorList>
            <person name="Wang X."/>
        </authorList>
    </citation>
    <scope>NUCLEOTIDE SEQUENCE [LARGE SCALE GENOMIC DNA]</scope>
    <source>
        <strain evidence="3 5">CGMCC 9174</strain>
    </source>
</reference>
<dbReference type="GO" id="GO:0005524">
    <property type="term" value="F:ATP binding"/>
    <property type="evidence" value="ECO:0007669"/>
    <property type="project" value="InterPro"/>
</dbReference>
<dbReference type="RefSeq" id="WP_055730084.1">
    <property type="nucleotide sequence ID" value="NZ_FUYX01000018.1"/>
</dbReference>
<dbReference type="Proteomes" id="UP000051562">
    <property type="component" value="Unassembled WGS sequence"/>
</dbReference>
<dbReference type="AlphaFoldDB" id="A0A0Q3I0U6"/>
<dbReference type="Pfam" id="PF13335">
    <property type="entry name" value="Mg_chelatase_C"/>
    <property type="match status" value="1"/>
</dbReference>
<dbReference type="SMART" id="SM00382">
    <property type="entry name" value="AAA"/>
    <property type="match status" value="1"/>
</dbReference>
<dbReference type="SUPFAM" id="SSF54211">
    <property type="entry name" value="Ribosomal protein S5 domain 2-like"/>
    <property type="match status" value="1"/>
</dbReference>
<dbReference type="Proteomes" id="UP000190130">
    <property type="component" value="Unassembled WGS sequence"/>
</dbReference>
<dbReference type="Pfam" id="PF01078">
    <property type="entry name" value="Mg_chelatase"/>
    <property type="match status" value="1"/>
</dbReference>
<dbReference type="InterPro" id="IPR045006">
    <property type="entry name" value="CHLI-like"/>
</dbReference>
<protein>
    <submittedName>
        <fullName evidence="3">AAA family ATPase</fullName>
    </submittedName>
    <submittedName>
        <fullName evidence="4">Magnesium chelatase family protein</fullName>
    </submittedName>
</protein>
<evidence type="ECO:0000313" key="6">
    <source>
        <dbReference type="Proteomes" id="UP000190130"/>
    </source>
</evidence>
<sequence>MVTRVATVAFEGVEARAVDVQVQVAAGGVAFILVGLPDKAVAESRERVRAALLASGLALPAKRITINLAPADLPKEGSHYDLPIALAVMAAIGAIPPDALAGYVVLGELGLDGTIAAVAGVLPAAIAAYARGQGLICPAASGPEAAWAAADIDILAPRSLIQLANHFKGTQVMARPEPAVARQAGTLPDLADVKGQESGRRALEIAAAGGHNLLMNGPPGAGKSMLASRLPSILPPLSPRELLEVSMVLSVAGHLADGALTDRRPFRAPHHSASMAALVGGGLQARPGEVSLAHHGVLFLDELPEFQPQVLDALRQPMETGDVLISRANHRVSYPARFQLVAAMNPCRCGKATEPGFACRRQPNERCMAQYQARLSGPLLDRVDIAIDLPAVTAADLILPAAGESSAVVAVRVAEARRRQSARFEALGLAERGLGHVATNAACPVPVLEEIARPDNAGLALLRDAAEAMRLTARAYHRILKVARTLADLDGEDRVGRLHLAEALSYRSRGEPFVQAA</sequence>
<dbReference type="Pfam" id="PF13541">
    <property type="entry name" value="ChlI"/>
    <property type="match status" value="1"/>
</dbReference>
<dbReference type="InterPro" id="IPR003593">
    <property type="entry name" value="AAA+_ATPase"/>
</dbReference>
<dbReference type="InterPro" id="IPR014721">
    <property type="entry name" value="Ribsml_uS5_D2-typ_fold_subgr"/>
</dbReference>
<dbReference type="InterPro" id="IPR027417">
    <property type="entry name" value="P-loop_NTPase"/>
</dbReference>
<dbReference type="InterPro" id="IPR004482">
    <property type="entry name" value="Mg_chelat-rel"/>
</dbReference>
<dbReference type="STRING" id="53254.SAMN05660750_04614"/>
<proteinExistence type="inferred from homology"/>
<dbReference type="NCBIfam" id="TIGR00368">
    <property type="entry name" value="YifB family Mg chelatase-like AAA ATPase"/>
    <property type="match status" value="1"/>
</dbReference>
<reference evidence="4 6" key="2">
    <citation type="submission" date="2017-02" db="EMBL/GenBank/DDBJ databases">
        <authorList>
            <person name="Peterson S.W."/>
        </authorList>
    </citation>
    <scope>NUCLEOTIDE SEQUENCE [LARGE SCALE GENOMIC DNA]</scope>
    <source>
        <strain evidence="4 6">DSM 9653</strain>
    </source>
</reference>
<dbReference type="InterPro" id="IPR000523">
    <property type="entry name" value="Mg_chelatse_chII-like_cat_dom"/>
</dbReference>
<dbReference type="EMBL" id="FUYX01000018">
    <property type="protein sequence ID" value="SKC13817.1"/>
    <property type="molecule type" value="Genomic_DNA"/>
</dbReference>
<feature type="domain" description="AAA+ ATPase" evidence="2">
    <location>
        <begin position="209"/>
        <end position="393"/>
    </location>
</feature>
<dbReference type="InterPro" id="IPR025158">
    <property type="entry name" value="Mg_chelat-rel_C"/>
</dbReference>
<evidence type="ECO:0000313" key="3">
    <source>
        <dbReference type="EMBL" id="KQK28560.1"/>
    </source>
</evidence>
<gene>
    <name evidence="3" type="ORF">ARD30_06520</name>
    <name evidence="4" type="ORF">SAMN05660750_04614</name>
</gene>
<evidence type="ECO:0000313" key="4">
    <source>
        <dbReference type="EMBL" id="SKC13817.1"/>
    </source>
</evidence>
<organism evidence="3 5">
    <name type="scientific">Bosea thiooxidans</name>
    <dbReference type="NCBI Taxonomy" id="53254"/>
    <lineage>
        <taxon>Bacteria</taxon>
        <taxon>Pseudomonadati</taxon>
        <taxon>Pseudomonadota</taxon>
        <taxon>Alphaproteobacteria</taxon>
        <taxon>Hyphomicrobiales</taxon>
        <taxon>Boseaceae</taxon>
        <taxon>Bosea</taxon>
    </lineage>
</organism>
<dbReference type="Gene3D" id="3.30.230.10">
    <property type="match status" value="1"/>
</dbReference>